<evidence type="ECO:0000313" key="2">
    <source>
        <dbReference type="EMBL" id="CAB4700830.1"/>
    </source>
</evidence>
<accession>A0A6J6PMP4</accession>
<feature type="region of interest" description="Disordered" evidence="1">
    <location>
        <begin position="68"/>
        <end position="98"/>
    </location>
</feature>
<protein>
    <submittedName>
        <fullName evidence="2">Unannotated protein</fullName>
    </submittedName>
</protein>
<feature type="region of interest" description="Disordered" evidence="1">
    <location>
        <begin position="1"/>
        <end position="29"/>
    </location>
</feature>
<gene>
    <name evidence="2" type="ORF">UFOPK2579_00931</name>
</gene>
<sequence length="181" mass="18772">MLTSRPTTRPALTRAALSPAERASHSAPITEKKRIGSALRIAIGESVRCRATAAAGITMLVPSSIASPSAKVLPRARPAKSRPGSTRRAIGAPSSTSWPVVRTRSAAENTSTPPAASRLLVIQSTGLPSSSRLKAAHSAMTYAVGEAKPTVVPSISVPSAPRRASTTPMSTALMTNQMRLL</sequence>
<dbReference type="EMBL" id="CAEZXR010000089">
    <property type="protein sequence ID" value="CAB4700830.1"/>
    <property type="molecule type" value="Genomic_DNA"/>
</dbReference>
<reference evidence="2" key="1">
    <citation type="submission" date="2020-05" db="EMBL/GenBank/DDBJ databases">
        <authorList>
            <person name="Chiriac C."/>
            <person name="Salcher M."/>
            <person name="Ghai R."/>
            <person name="Kavagutti S V."/>
        </authorList>
    </citation>
    <scope>NUCLEOTIDE SEQUENCE</scope>
</reference>
<name>A0A6J6PMP4_9ZZZZ</name>
<organism evidence="2">
    <name type="scientific">freshwater metagenome</name>
    <dbReference type="NCBI Taxonomy" id="449393"/>
    <lineage>
        <taxon>unclassified sequences</taxon>
        <taxon>metagenomes</taxon>
        <taxon>ecological metagenomes</taxon>
    </lineage>
</organism>
<evidence type="ECO:0000256" key="1">
    <source>
        <dbReference type="SAM" id="MobiDB-lite"/>
    </source>
</evidence>
<proteinExistence type="predicted"/>
<dbReference type="AlphaFoldDB" id="A0A6J6PMP4"/>